<gene>
    <name evidence="2" type="ORF">CVV64_12210</name>
</gene>
<reference evidence="2 3" key="1">
    <citation type="journal article" date="2017" name="ISME J.">
        <title>Potential for microbial H2 and metal transformations associated with novel bacteria and archaea in deep terrestrial subsurface sediments.</title>
        <authorList>
            <person name="Hernsdorf A.W."/>
            <person name="Amano Y."/>
            <person name="Miyakawa K."/>
            <person name="Ise K."/>
            <person name="Suzuki Y."/>
            <person name="Anantharaman K."/>
            <person name="Probst A."/>
            <person name="Burstein D."/>
            <person name="Thomas B.C."/>
            <person name="Banfield J.F."/>
        </authorList>
    </citation>
    <scope>NUCLEOTIDE SEQUENCE [LARGE SCALE GENOMIC DNA]</scope>
    <source>
        <strain evidence="2">HGW-Wallbacteria-1</strain>
    </source>
</reference>
<proteinExistence type="predicted"/>
<sequence>MNIVDSSGWLEFFAGGHNAENFLEPLEDPTQLIVPTITIYEVFKVVLRESDENKALQAISAMQKGIVIDLNFKLSLNSAKISLENKIPMADSIIIATANAYDCTIWTQDSDFENLPNVKYFPKIY</sequence>
<evidence type="ECO:0000259" key="1">
    <source>
        <dbReference type="Pfam" id="PF01850"/>
    </source>
</evidence>
<feature type="domain" description="PIN" evidence="1">
    <location>
        <begin position="3"/>
        <end position="116"/>
    </location>
</feature>
<dbReference type="InterPro" id="IPR029060">
    <property type="entry name" value="PIN-like_dom_sf"/>
</dbReference>
<dbReference type="Pfam" id="PF01850">
    <property type="entry name" value="PIN"/>
    <property type="match status" value="1"/>
</dbReference>
<evidence type="ECO:0000313" key="2">
    <source>
        <dbReference type="EMBL" id="PKK89908.1"/>
    </source>
</evidence>
<comment type="caution">
    <text evidence="2">The sequence shown here is derived from an EMBL/GenBank/DDBJ whole genome shotgun (WGS) entry which is preliminary data.</text>
</comment>
<dbReference type="CDD" id="cd18686">
    <property type="entry name" value="PIN_VapC-like"/>
    <property type="match status" value="1"/>
</dbReference>
<accession>A0A2N1PNI0</accession>
<organism evidence="2 3">
    <name type="scientific">Candidatus Wallbacteria bacterium HGW-Wallbacteria-1</name>
    <dbReference type="NCBI Taxonomy" id="2013854"/>
    <lineage>
        <taxon>Bacteria</taxon>
        <taxon>Candidatus Walliibacteriota</taxon>
    </lineage>
</organism>
<name>A0A2N1PNI0_9BACT</name>
<dbReference type="Gene3D" id="3.40.50.1010">
    <property type="entry name" value="5'-nuclease"/>
    <property type="match status" value="1"/>
</dbReference>
<dbReference type="EMBL" id="PGXC01000010">
    <property type="protein sequence ID" value="PKK89908.1"/>
    <property type="molecule type" value="Genomic_DNA"/>
</dbReference>
<dbReference type="Proteomes" id="UP000233256">
    <property type="component" value="Unassembled WGS sequence"/>
</dbReference>
<dbReference type="SUPFAM" id="SSF88723">
    <property type="entry name" value="PIN domain-like"/>
    <property type="match status" value="1"/>
</dbReference>
<dbReference type="InterPro" id="IPR002716">
    <property type="entry name" value="PIN_dom"/>
</dbReference>
<protein>
    <submittedName>
        <fullName evidence="2">VapC toxin family PIN domain ribonuclease</fullName>
    </submittedName>
</protein>
<dbReference type="AlphaFoldDB" id="A0A2N1PNI0"/>
<evidence type="ECO:0000313" key="3">
    <source>
        <dbReference type="Proteomes" id="UP000233256"/>
    </source>
</evidence>